<evidence type="ECO:0000256" key="9">
    <source>
        <dbReference type="ARBA" id="ARBA00022842"/>
    </source>
</evidence>
<proteinExistence type="inferred from homology"/>
<dbReference type="InterPro" id="IPR036257">
    <property type="entry name" value="Cyt_c_oxidase_su2_TM_sf"/>
</dbReference>
<dbReference type="PRINTS" id="PR01166">
    <property type="entry name" value="CYCOXIDASEII"/>
</dbReference>
<keyword evidence="6 17" id="KW-0812">Transmembrane</keyword>
<dbReference type="GO" id="GO:0005743">
    <property type="term" value="C:mitochondrial inner membrane"/>
    <property type="evidence" value="ECO:0007669"/>
    <property type="project" value="UniProtKB-SubCell"/>
</dbReference>
<keyword evidence="13 17" id="KW-0186">Copper</keyword>
<evidence type="ECO:0000256" key="17">
    <source>
        <dbReference type="RuleBase" id="RU000457"/>
    </source>
</evidence>
<reference evidence="21" key="1">
    <citation type="journal article" date="2017" name="J. Hered.">
        <title>Whole Mitochondrial Genomic and Y-Chromosomal Phylogenies of Burmese Long-Tailed Macaque (Macaca fascicularis aurea) Suggest Ancient Hybridization between fascicularis and sinica Species Groups.</title>
        <authorList>
            <person name="Matsudaira K."/>
            <person name="Hamada Y."/>
            <person name="Bunlungsup S."/>
            <person name="Ishida T."/>
            <person name="San A.M."/>
            <person name="Malaivijitnond S."/>
        </authorList>
    </citation>
    <scope>NUCLEOTIDE SEQUENCE</scope>
    <source>
        <strain evidence="21">BNT1447</strain>
    </source>
</reference>
<dbReference type="InterPro" id="IPR001505">
    <property type="entry name" value="Copper_CuA"/>
</dbReference>
<dbReference type="PROSITE" id="PS50857">
    <property type="entry name" value="COX2_CUA"/>
    <property type="match status" value="1"/>
</dbReference>
<dbReference type="NCBIfam" id="TIGR02866">
    <property type="entry name" value="CoxB"/>
    <property type="match status" value="1"/>
</dbReference>
<evidence type="ECO:0000256" key="14">
    <source>
        <dbReference type="ARBA" id="ARBA00023128"/>
    </source>
</evidence>
<dbReference type="GO" id="GO:0005507">
    <property type="term" value="F:copper ion binding"/>
    <property type="evidence" value="ECO:0007669"/>
    <property type="project" value="InterPro"/>
</dbReference>
<dbReference type="CDD" id="cd13912">
    <property type="entry name" value="CcO_II_C"/>
    <property type="match status" value="1"/>
</dbReference>
<dbReference type="GO" id="GO:0042773">
    <property type="term" value="P:ATP synthesis coupled electron transport"/>
    <property type="evidence" value="ECO:0007669"/>
    <property type="project" value="TreeGrafter"/>
</dbReference>
<dbReference type="SUPFAM" id="SSF49503">
    <property type="entry name" value="Cupredoxins"/>
    <property type="match status" value="1"/>
</dbReference>
<keyword evidence="8 17" id="KW-0999">Mitochondrion inner membrane</keyword>
<dbReference type="FunFam" id="1.10.287.90:FF:000001">
    <property type="entry name" value="Cytochrome c oxidase subunit 2"/>
    <property type="match status" value="1"/>
</dbReference>
<evidence type="ECO:0000256" key="11">
    <source>
        <dbReference type="ARBA" id="ARBA00022982"/>
    </source>
</evidence>
<dbReference type="FunFam" id="2.60.40.420:FF:000001">
    <property type="entry name" value="Cytochrome c oxidase subunit 2"/>
    <property type="match status" value="1"/>
</dbReference>
<evidence type="ECO:0000256" key="13">
    <source>
        <dbReference type="ARBA" id="ARBA00023008"/>
    </source>
</evidence>
<feature type="transmembrane region" description="Helical" evidence="18">
    <location>
        <begin position="26"/>
        <end position="43"/>
    </location>
</feature>
<dbReference type="InterPro" id="IPR002429">
    <property type="entry name" value="CcO_II-like_C"/>
</dbReference>
<feature type="transmembrane region" description="Helical" evidence="18">
    <location>
        <begin position="64"/>
        <end position="85"/>
    </location>
</feature>
<evidence type="ECO:0000256" key="3">
    <source>
        <dbReference type="ARBA" id="ARBA00015946"/>
    </source>
</evidence>
<dbReference type="EMBL" id="LC225391">
    <property type="protein sequence ID" value="BBB02578.1"/>
    <property type="molecule type" value="Genomic_DNA"/>
</dbReference>
<comment type="subcellular location">
    <subcellularLocation>
        <location evidence="1 17">Mitochondrion inner membrane</location>
        <topology evidence="1 17">Multi-pass membrane protein</topology>
    </subcellularLocation>
</comment>
<dbReference type="GO" id="GO:0016491">
    <property type="term" value="F:oxidoreductase activity"/>
    <property type="evidence" value="ECO:0007669"/>
    <property type="project" value="InterPro"/>
</dbReference>
<dbReference type="SUPFAM" id="SSF81464">
    <property type="entry name" value="Cytochrome c oxidase subunit II-like, transmembrane region"/>
    <property type="match status" value="1"/>
</dbReference>
<feature type="domain" description="Cytochrome oxidase subunit II transmembrane region profile" evidence="20">
    <location>
        <begin position="1"/>
        <end position="91"/>
    </location>
</feature>
<evidence type="ECO:0000259" key="20">
    <source>
        <dbReference type="PROSITE" id="PS50999"/>
    </source>
</evidence>
<dbReference type="AlphaFoldDB" id="A0A451FA82"/>
<dbReference type="PROSITE" id="PS00078">
    <property type="entry name" value="COX2"/>
    <property type="match status" value="1"/>
</dbReference>
<protein>
    <recommendedName>
        <fullName evidence="3 17">Cytochrome c oxidase subunit 2</fullName>
    </recommendedName>
</protein>
<dbReference type="InterPro" id="IPR008972">
    <property type="entry name" value="Cupredoxin"/>
</dbReference>
<keyword evidence="5 17" id="KW-0679">Respiratory chain</keyword>
<comment type="catalytic activity">
    <reaction evidence="16">
        <text>4 Fe(II)-[cytochrome c] + O2 + 8 H(+)(in) = 4 Fe(III)-[cytochrome c] + 2 H2O + 4 H(+)(out)</text>
        <dbReference type="Rhea" id="RHEA:11436"/>
        <dbReference type="Rhea" id="RHEA-COMP:10350"/>
        <dbReference type="Rhea" id="RHEA-COMP:14399"/>
        <dbReference type="ChEBI" id="CHEBI:15377"/>
        <dbReference type="ChEBI" id="CHEBI:15378"/>
        <dbReference type="ChEBI" id="CHEBI:15379"/>
        <dbReference type="ChEBI" id="CHEBI:29033"/>
        <dbReference type="ChEBI" id="CHEBI:29034"/>
        <dbReference type="EC" id="7.1.1.9"/>
    </reaction>
    <physiologicalReaction direction="left-to-right" evidence="16">
        <dbReference type="Rhea" id="RHEA:11437"/>
    </physiologicalReaction>
</comment>
<dbReference type="Pfam" id="PF02790">
    <property type="entry name" value="COX2_TM"/>
    <property type="match status" value="1"/>
</dbReference>
<evidence type="ECO:0000256" key="6">
    <source>
        <dbReference type="ARBA" id="ARBA00022692"/>
    </source>
</evidence>
<dbReference type="InterPro" id="IPR034210">
    <property type="entry name" value="CcO_II_C"/>
</dbReference>
<sequence length="227" mass="25548">MAHPVQLSLQDATSPVMEELITFHDHAFMAMSLISFLVLYALLSTLTTKLTNTKITDAQEMETIWTILPAIILILIALPSLRILYLTDEVNDPSFTIKSIGHQWYWTYEYTDYGGLIFNSYMLPPLFLNPGDLRLLEVDNRVVLPIEAPVRMMITSQDVLHSWTIPTLGLKTDAVPGRLNQTIFTATRPGVYYGQCSEICGANHSFMPIVAELIPLKIFEVGPVFTL</sequence>
<dbReference type="Pfam" id="PF00116">
    <property type="entry name" value="COX2"/>
    <property type="match status" value="1"/>
</dbReference>
<dbReference type="Gene3D" id="1.10.287.90">
    <property type="match status" value="1"/>
</dbReference>
<keyword evidence="9" id="KW-0460">Magnesium</keyword>
<evidence type="ECO:0000256" key="1">
    <source>
        <dbReference type="ARBA" id="ARBA00004448"/>
    </source>
</evidence>
<evidence type="ECO:0000256" key="18">
    <source>
        <dbReference type="SAM" id="Phobius"/>
    </source>
</evidence>
<evidence type="ECO:0000256" key="10">
    <source>
        <dbReference type="ARBA" id="ARBA00022967"/>
    </source>
</evidence>
<comment type="function">
    <text evidence="17">Component of the cytochrome c oxidase, the last enzyme in the mitochondrial electron transport chain which drives oxidative phosphorylation. The respiratory chain contains 3 multisubunit complexes succinate dehydrogenase (complex II, CII), ubiquinol-cytochrome c oxidoreductase (cytochrome b-c1 complex, complex III, CIII) and cytochrome c oxidase (complex IV, CIV), that cooperate to transfer electrons derived from NADH and succinate to molecular oxygen, creating an electrochemical gradient over the inner membrane that drives transmembrane transport and the ATP synthase. Cytochrome c oxidase is the component of the respiratory chain that catalyzes the reduction of oxygen to water. Electrons originating from reduced cytochrome c in the intermembrane space (IMS) are transferred via the dinuclear copper A center (CU(A)) of subunit 2 and heme A of subunit 1 to the active site in subunit 1, a binuclear center (BNC) formed by heme A3 and copper B (CU(B)). The BNC reduces molecular oxygen to 2 water molecules using 4 electrons from cytochrome c in the IMS and 4 protons from the mitochondrial matrix.</text>
</comment>
<geneLocation type="mitochondrion" evidence="21"/>
<comment type="cofactor">
    <cofactor evidence="17">
        <name>Cu cation</name>
        <dbReference type="ChEBI" id="CHEBI:23378"/>
    </cofactor>
    <text evidence="17">Binds a copper A center.</text>
</comment>
<dbReference type="InterPro" id="IPR014222">
    <property type="entry name" value="Cyt_c_oxidase_su2"/>
</dbReference>
<keyword evidence="4 17" id="KW-0813">Transport</keyword>
<evidence type="ECO:0000259" key="19">
    <source>
        <dbReference type="PROSITE" id="PS50857"/>
    </source>
</evidence>
<evidence type="ECO:0000256" key="16">
    <source>
        <dbReference type="ARBA" id="ARBA00049512"/>
    </source>
</evidence>
<feature type="domain" description="Cytochrome oxidase subunit II copper A binding" evidence="19">
    <location>
        <begin position="92"/>
        <end position="225"/>
    </location>
</feature>
<accession>A0A451FA82</accession>
<evidence type="ECO:0000313" key="21">
    <source>
        <dbReference type="EMBL" id="BBB02578.1"/>
    </source>
</evidence>
<organism evidence="21">
    <name type="scientific">Macaca fascicularis aureus</name>
    <dbReference type="NCBI Taxonomy" id="1747270"/>
    <lineage>
        <taxon>Eukaryota</taxon>
        <taxon>Metazoa</taxon>
        <taxon>Chordata</taxon>
        <taxon>Craniata</taxon>
        <taxon>Vertebrata</taxon>
        <taxon>Euteleostomi</taxon>
        <taxon>Mammalia</taxon>
        <taxon>Eutheria</taxon>
        <taxon>Euarchontoglires</taxon>
        <taxon>Primates</taxon>
        <taxon>Haplorrhini</taxon>
        <taxon>Catarrhini</taxon>
        <taxon>Cercopithecidae</taxon>
        <taxon>Cercopithecinae</taxon>
        <taxon>Macaca</taxon>
    </lineage>
</organism>
<keyword evidence="10" id="KW-1278">Translocase</keyword>
<evidence type="ECO:0000256" key="5">
    <source>
        <dbReference type="ARBA" id="ARBA00022660"/>
    </source>
</evidence>
<comment type="similarity">
    <text evidence="2 17">Belongs to the cytochrome c oxidase subunit 2 family.</text>
</comment>
<keyword evidence="15 17" id="KW-0472">Membrane</keyword>
<gene>
    <name evidence="21" type="primary">COX2</name>
</gene>
<evidence type="ECO:0000256" key="4">
    <source>
        <dbReference type="ARBA" id="ARBA00022448"/>
    </source>
</evidence>
<evidence type="ECO:0000256" key="12">
    <source>
        <dbReference type="ARBA" id="ARBA00022989"/>
    </source>
</evidence>
<dbReference type="PANTHER" id="PTHR22888:SF9">
    <property type="entry name" value="CYTOCHROME C OXIDASE SUBUNIT 2"/>
    <property type="match status" value="1"/>
</dbReference>
<keyword evidence="12 18" id="KW-1133">Transmembrane helix</keyword>
<evidence type="ECO:0000256" key="15">
    <source>
        <dbReference type="ARBA" id="ARBA00023136"/>
    </source>
</evidence>
<dbReference type="GO" id="GO:0004129">
    <property type="term" value="F:cytochrome-c oxidase activity"/>
    <property type="evidence" value="ECO:0007669"/>
    <property type="project" value="UniProtKB-EC"/>
</dbReference>
<dbReference type="PANTHER" id="PTHR22888">
    <property type="entry name" value="CYTOCHROME C OXIDASE, SUBUNIT II"/>
    <property type="match status" value="1"/>
</dbReference>
<keyword evidence="11 17" id="KW-0249">Electron transport</keyword>
<dbReference type="InterPro" id="IPR045187">
    <property type="entry name" value="CcO_II"/>
</dbReference>
<evidence type="ECO:0000256" key="2">
    <source>
        <dbReference type="ARBA" id="ARBA00007866"/>
    </source>
</evidence>
<dbReference type="InterPro" id="IPR011759">
    <property type="entry name" value="Cyt_c_oxidase_su2_TM_dom"/>
</dbReference>
<evidence type="ECO:0000256" key="8">
    <source>
        <dbReference type="ARBA" id="ARBA00022792"/>
    </source>
</evidence>
<name>A0A451FA82_MACFA</name>
<keyword evidence="7 17" id="KW-0479">Metal-binding</keyword>
<dbReference type="Gene3D" id="2.60.40.420">
    <property type="entry name" value="Cupredoxins - blue copper proteins"/>
    <property type="match status" value="1"/>
</dbReference>
<evidence type="ECO:0000256" key="7">
    <source>
        <dbReference type="ARBA" id="ARBA00022723"/>
    </source>
</evidence>
<dbReference type="PROSITE" id="PS50999">
    <property type="entry name" value="COX2_TM"/>
    <property type="match status" value="1"/>
</dbReference>
<keyword evidence="14 17" id="KW-0496">Mitochondrion</keyword>